<dbReference type="InterPro" id="IPR051120">
    <property type="entry name" value="ABC_AA/LPS_Transport"/>
</dbReference>
<keyword evidence="1" id="KW-0813">Transport</keyword>
<dbReference type="GO" id="GO:0016887">
    <property type="term" value="F:ATP hydrolysis activity"/>
    <property type="evidence" value="ECO:0007669"/>
    <property type="project" value="InterPro"/>
</dbReference>
<dbReference type="GO" id="GO:0042941">
    <property type="term" value="P:D-alanine transmembrane transport"/>
    <property type="evidence" value="ECO:0007669"/>
    <property type="project" value="TreeGrafter"/>
</dbReference>
<dbReference type="GO" id="GO:0015188">
    <property type="term" value="F:L-isoleucine transmembrane transporter activity"/>
    <property type="evidence" value="ECO:0007669"/>
    <property type="project" value="TreeGrafter"/>
</dbReference>
<sequence>MSEAARSQAPGSMDSAPLLETSGLTKSFRSLVALRDQAIVVRPGEIVGVIGPNGSGKSTFFNLVSGFLRPDSGSVRFDGQPIERRSAAEIVRLGIARTFQGTRLFKALSVAENVRAAAQLRHPSSMLDALVGTPRLRRAARRVDAITGELLGLVGLTGRAGVRAGDLPYGDQRRLELVRALATQPRLLMLDEPAAGMDAAETRELMDLVDRIRRRFGVAVIVVEHDMDLIMNLCERIQVLAHGQTIFEGAPAEVQAHPKVREVYLGHA</sequence>
<keyword evidence="2" id="KW-0547">Nucleotide-binding</keyword>
<dbReference type="STRING" id="560819.SAMN05428998_11624"/>
<dbReference type="GO" id="GO:0005524">
    <property type="term" value="F:ATP binding"/>
    <property type="evidence" value="ECO:0007669"/>
    <property type="project" value="UniProtKB-KW"/>
</dbReference>
<evidence type="ECO:0000256" key="3">
    <source>
        <dbReference type="ARBA" id="ARBA00022840"/>
    </source>
</evidence>
<keyword evidence="6" id="KW-1185">Reference proteome</keyword>
<dbReference type="Pfam" id="PF00005">
    <property type="entry name" value="ABC_tran"/>
    <property type="match status" value="1"/>
</dbReference>
<feature type="domain" description="ABC transporter" evidence="4">
    <location>
        <begin position="19"/>
        <end position="267"/>
    </location>
</feature>
<dbReference type="SMART" id="SM00382">
    <property type="entry name" value="AAA"/>
    <property type="match status" value="1"/>
</dbReference>
<dbReference type="FunFam" id="3.40.50.300:FF:000421">
    <property type="entry name" value="Branched-chain amino acid ABC transporter ATP-binding protein"/>
    <property type="match status" value="1"/>
</dbReference>
<dbReference type="GO" id="GO:0015192">
    <property type="term" value="F:L-phenylalanine transmembrane transporter activity"/>
    <property type="evidence" value="ECO:0007669"/>
    <property type="project" value="TreeGrafter"/>
</dbReference>
<dbReference type="GO" id="GO:0015808">
    <property type="term" value="P:L-alanine transport"/>
    <property type="evidence" value="ECO:0007669"/>
    <property type="project" value="TreeGrafter"/>
</dbReference>
<proteinExistence type="predicted"/>
<keyword evidence="3 5" id="KW-0067">ATP-binding</keyword>
<dbReference type="Gene3D" id="3.40.50.300">
    <property type="entry name" value="P-loop containing nucleotide triphosphate hydrolases"/>
    <property type="match status" value="1"/>
</dbReference>
<dbReference type="InterPro" id="IPR003593">
    <property type="entry name" value="AAA+_ATPase"/>
</dbReference>
<evidence type="ECO:0000259" key="4">
    <source>
        <dbReference type="PROSITE" id="PS50893"/>
    </source>
</evidence>
<accession>A0A1Y6C5W8</accession>
<evidence type="ECO:0000313" key="6">
    <source>
        <dbReference type="Proteomes" id="UP000192917"/>
    </source>
</evidence>
<dbReference type="CDD" id="cd03219">
    <property type="entry name" value="ABC_Mj1267_LivG_branched"/>
    <property type="match status" value="1"/>
</dbReference>
<gene>
    <name evidence="5" type="ORF">SAMN05428998_11624</name>
</gene>
<dbReference type="GO" id="GO:1903806">
    <property type="term" value="P:L-isoleucine import across plasma membrane"/>
    <property type="evidence" value="ECO:0007669"/>
    <property type="project" value="TreeGrafter"/>
</dbReference>
<dbReference type="PANTHER" id="PTHR45772">
    <property type="entry name" value="CONSERVED COMPONENT OF ABC TRANSPORTER FOR NATURAL AMINO ACIDS-RELATED"/>
    <property type="match status" value="1"/>
</dbReference>
<name>A0A1Y6C5W8_9PROT</name>
<reference evidence="5 6" key="1">
    <citation type="submission" date="2017-04" db="EMBL/GenBank/DDBJ databases">
        <authorList>
            <person name="Afonso C.L."/>
            <person name="Miller P.J."/>
            <person name="Scott M.A."/>
            <person name="Spackman E."/>
            <person name="Goraichik I."/>
            <person name="Dimitrov K.M."/>
            <person name="Suarez D.L."/>
            <person name="Swayne D.E."/>
        </authorList>
    </citation>
    <scope>NUCLEOTIDE SEQUENCE [LARGE SCALE GENOMIC DNA]</scope>
    <source>
        <strain evidence="5 6">USBA 355</strain>
    </source>
</reference>
<dbReference type="GO" id="GO:0005304">
    <property type="term" value="F:L-valine transmembrane transporter activity"/>
    <property type="evidence" value="ECO:0007669"/>
    <property type="project" value="TreeGrafter"/>
</dbReference>
<dbReference type="Pfam" id="PF12399">
    <property type="entry name" value="BCA_ABC_TP_C"/>
    <property type="match status" value="1"/>
</dbReference>
<dbReference type="GO" id="GO:0005886">
    <property type="term" value="C:plasma membrane"/>
    <property type="evidence" value="ECO:0007669"/>
    <property type="project" value="TreeGrafter"/>
</dbReference>
<evidence type="ECO:0000256" key="1">
    <source>
        <dbReference type="ARBA" id="ARBA00022448"/>
    </source>
</evidence>
<dbReference type="Proteomes" id="UP000192917">
    <property type="component" value="Unassembled WGS sequence"/>
</dbReference>
<dbReference type="InterPro" id="IPR027417">
    <property type="entry name" value="P-loop_NTPase"/>
</dbReference>
<evidence type="ECO:0000313" key="5">
    <source>
        <dbReference type="EMBL" id="SMF45638.1"/>
    </source>
</evidence>
<dbReference type="SUPFAM" id="SSF52540">
    <property type="entry name" value="P-loop containing nucleoside triphosphate hydrolases"/>
    <property type="match status" value="1"/>
</dbReference>
<organism evidence="5 6">
    <name type="scientific">Tistlia consotensis USBA 355</name>
    <dbReference type="NCBI Taxonomy" id="560819"/>
    <lineage>
        <taxon>Bacteria</taxon>
        <taxon>Pseudomonadati</taxon>
        <taxon>Pseudomonadota</taxon>
        <taxon>Alphaproteobacteria</taxon>
        <taxon>Rhodospirillales</taxon>
        <taxon>Rhodovibrionaceae</taxon>
        <taxon>Tistlia</taxon>
    </lineage>
</organism>
<dbReference type="PROSITE" id="PS50893">
    <property type="entry name" value="ABC_TRANSPORTER_2"/>
    <property type="match status" value="1"/>
</dbReference>
<dbReference type="PANTHER" id="PTHR45772:SF7">
    <property type="entry name" value="AMINO ACID ABC TRANSPORTER ATP-BINDING PROTEIN"/>
    <property type="match status" value="1"/>
</dbReference>
<dbReference type="EMBL" id="FWZX01000016">
    <property type="protein sequence ID" value="SMF45638.1"/>
    <property type="molecule type" value="Genomic_DNA"/>
</dbReference>
<evidence type="ECO:0000256" key="2">
    <source>
        <dbReference type="ARBA" id="ARBA00022741"/>
    </source>
</evidence>
<dbReference type="InterPro" id="IPR003439">
    <property type="entry name" value="ABC_transporter-like_ATP-bd"/>
</dbReference>
<protein>
    <submittedName>
        <fullName evidence="5">Amino acid/amide ABC transporter ATP-binding protein 1, HAAT family</fullName>
    </submittedName>
</protein>
<dbReference type="InterPro" id="IPR032823">
    <property type="entry name" value="BCA_ABC_TP_C"/>
</dbReference>
<dbReference type="GO" id="GO:1903805">
    <property type="term" value="P:L-valine import across plasma membrane"/>
    <property type="evidence" value="ECO:0007669"/>
    <property type="project" value="TreeGrafter"/>
</dbReference>
<dbReference type="AlphaFoldDB" id="A0A1Y6C5W8"/>